<organism evidence="2 3">
    <name type="scientific">Phascolarctos cinereus</name>
    <name type="common">Koala</name>
    <dbReference type="NCBI Taxonomy" id="38626"/>
    <lineage>
        <taxon>Eukaryota</taxon>
        <taxon>Metazoa</taxon>
        <taxon>Chordata</taxon>
        <taxon>Craniata</taxon>
        <taxon>Vertebrata</taxon>
        <taxon>Euteleostomi</taxon>
        <taxon>Mammalia</taxon>
        <taxon>Metatheria</taxon>
        <taxon>Diprotodontia</taxon>
        <taxon>Phascolarctidae</taxon>
        <taxon>Phascolarctos</taxon>
    </lineage>
</organism>
<dbReference type="KEGG" id="pcw:110208358"/>
<dbReference type="InterPro" id="IPR011989">
    <property type="entry name" value="ARM-like"/>
</dbReference>
<evidence type="ECO:0000256" key="1">
    <source>
        <dbReference type="SAM" id="MobiDB-lite"/>
    </source>
</evidence>
<dbReference type="GeneID" id="110208358"/>
<gene>
    <name evidence="3" type="primary">HEATR4</name>
</gene>
<reference evidence="3" key="1">
    <citation type="submission" date="2025-08" db="UniProtKB">
        <authorList>
            <consortium name="RefSeq"/>
        </authorList>
    </citation>
    <scope>IDENTIFICATION</scope>
    <source>
        <tissue evidence="3">Spleen</tissue>
    </source>
</reference>
<dbReference type="FunCoup" id="A0A6P5KBS4">
    <property type="interactions" value="14"/>
</dbReference>
<dbReference type="PANTHER" id="PTHR12697:SF20">
    <property type="entry name" value="HEAT REPEAT-CONTAINING PROTEIN 4"/>
    <property type="match status" value="1"/>
</dbReference>
<feature type="compositionally biased region" description="Low complexity" evidence="1">
    <location>
        <begin position="159"/>
        <end position="173"/>
    </location>
</feature>
<dbReference type="Pfam" id="PF13646">
    <property type="entry name" value="HEAT_2"/>
    <property type="match status" value="1"/>
</dbReference>
<protein>
    <submittedName>
        <fullName evidence="3">HEAT repeat-containing protein 4 isoform X1</fullName>
    </submittedName>
</protein>
<proteinExistence type="predicted"/>
<dbReference type="Proteomes" id="UP000515140">
    <property type="component" value="Unplaced"/>
</dbReference>
<dbReference type="InParanoid" id="A0A6P5KBS4"/>
<evidence type="ECO:0000313" key="3">
    <source>
        <dbReference type="RefSeq" id="XP_020842001.1"/>
    </source>
</evidence>
<keyword evidence="2" id="KW-1185">Reference proteome</keyword>
<feature type="region of interest" description="Disordered" evidence="1">
    <location>
        <begin position="146"/>
        <end position="179"/>
    </location>
</feature>
<dbReference type="PANTHER" id="PTHR12697">
    <property type="entry name" value="PBS LYASE HEAT-LIKE PROTEIN"/>
    <property type="match status" value="1"/>
</dbReference>
<dbReference type="Gene3D" id="1.25.10.10">
    <property type="entry name" value="Leucine-rich Repeat Variant"/>
    <property type="match status" value="1"/>
</dbReference>
<name>A0A6P5KBS4_PHACI</name>
<dbReference type="CTD" id="399671"/>
<dbReference type="RefSeq" id="XP_020842001.1">
    <property type="nucleotide sequence ID" value="XM_020986342.1"/>
</dbReference>
<dbReference type="GO" id="GO:0016491">
    <property type="term" value="F:oxidoreductase activity"/>
    <property type="evidence" value="ECO:0007669"/>
    <property type="project" value="TreeGrafter"/>
</dbReference>
<dbReference type="InterPro" id="IPR016024">
    <property type="entry name" value="ARM-type_fold"/>
</dbReference>
<dbReference type="SUPFAM" id="SSF48371">
    <property type="entry name" value="ARM repeat"/>
    <property type="match status" value="1"/>
</dbReference>
<accession>A0A6P5KBS4</accession>
<dbReference type="AlphaFoldDB" id="A0A6P5KBS4"/>
<evidence type="ECO:0000313" key="2">
    <source>
        <dbReference type="Proteomes" id="UP000515140"/>
    </source>
</evidence>
<sequence length="1038" mass="118707">MHSSTSLDPAASHSQDKHTFTRLGWGMALCCFKSGSKLQCDSFSGVPPVSPNSFQHCARLKKQYLKQASAELPFSQEVLRQWGLPCIPYSQYNFDHIYNTENISLSKNREFQAQKAPKLKPLFSSSIMDLPFLPALQPITKSVKTPEKCKLRRPKKEISPSNSLARSSSSPVSEIMDSQSTILSNPSEWKLEKRETWLRPAEREARSWENIVLKKLNKRTARWILNKRPPQPGVPPSKWQSFLRHQYDWSHIRDELSSASDLDLLAQLEAEETAEFEGVETVAPIQEEKKPELLLPVYFRIPAYLPLKKKPEMMVGTNKTAADILAKRSLFRARPSQPRQQINPRAGKYVYATENAFEREIYFDLVQIIHRDDVEYDKILLENLNQYCKHLPKAFPEGPEEWNYNPRPLGAPRPRKGALRWTALPTPVKDHLELSQETIPVKVRRARKDCAPKIEENVPWEMRVLRNMLQEWKNAWILTTQWPDATVEGLLRNMNNVQDEVRVEAIITCATAAMERPRTDDIEEDKDNEDSIQTEPIQEIPKELQPVLKEALMDKNASVRMAAAVCHYTLQAHDSQAQEIMQNALAVGNDADSWAAAQCLALDGIASFPVVKRILYQLFCRKDKKTEEQTCLLLSYLSDKTVPSLLRVHRETTKLGLTSPQSLIHTLLAVELNSYQWEDRIVACRALSRIRGRSVNQDLKHKLIQLMWNDWNWGVRQAAAQALGQMKLGKEVHDKIGMMLGQGNSRERVDALSLIGWLKLMTAKLLPDFINCFSDDFVAVRKEACLAAGELKIKDKMVYDSLLKLVQGDPYWKIKAFAIRALRMIGLVSPQLTDLLLWAIHYEEEPGVRLEACRSIIALQLQGDKIRDTFLDVLLLESHEAVLREVNNAMKILHLQDEGNQDMLQEIKKKISELNQKNLIINKILKIEKIAETIRQEARFICLSHPRKDKPLAQLVDFFQDAFKDPDGPFTPTPSDTCALEKALELVRSPTPNAFSRSPIFDQKIPERVTLNKRLKTIREKKIALGPFSEAQCLSKTE</sequence>